<dbReference type="PANTHER" id="PTHR14269:SF62">
    <property type="entry name" value="CDP-DIACYLGLYCEROL--GLYCEROL-3-PHOSPHATE 3-PHOSPHATIDYLTRANSFERASE 1, CHLOROPLASTIC"/>
    <property type="match status" value="1"/>
</dbReference>
<comment type="similarity">
    <text evidence="3 16">Belongs to the CDP-alcohol phosphatidyltransferase class-I family.</text>
</comment>
<evidence type="ECO:0000313" key="18">
    <source>
        <dbReference type="EMBL" id="MDG3002208.1"/>
    </source>
</evidence>
<dbReference type="NCBIfam" id="TIGR00560">
    <property type="entry name" value="pgsA"/>
    <property type="match status" value="1"/>
</dbReference>
<keyword evidence="6" id="KW-0444">Lipid biosynthesis</keyword>
<keyword evidence="12" id="KW-0594">Phospholipid biosynthesis</keyword>
<keyword evidence="11 17" id="KW-0472">Membrane</keyword>
<comment type="catalytic activity">
    <reaction evidence="14">
        <text>a CDP-1,2-diacyl-sn-glycerol + sn-glycerol 3-phosphate = a 1,2-diacyl-sn-glycero-3-phospho-(1'-sn-glycero-3'-phosphate) + CMP + H(+)</text>
        <dbReference type="Rhea" id="RHEA:12593"/>
        <dbReference type="ChEBI" id="CHEBI:15378"/>
        <dbReference type="ChEBI" id="CHEBI:57597"/>
        <dbReference type="ChEBI" id="CHEBI:58332"/>
        <dbReference type="ChEBI" id="CHEBI:60110"/>
        <dbReference type="ChEBI" id="CHEBI:60377"/>
        <dbReference type="EC" id="2.7.8.5"/>
    </reaction>
</comment>
<evidence type="ECO:0000313" key="19">
    <source>
        <dbReference type="Proteomes" id="UP001216907"/>
    </source>
</evidence>
<dbReference type="InterPro" id="IPR000462">
    <property type="entry name" value="CDP-OH_P_trans"/>
</dbReference>
<name>A0ABT6F3Q4_9BACT</name>
<reference evidence="18 19" key="1">
    <citation type="submission" date="2023-03" db="EMBL/GenBank/DDBJ databases">
        <title>Paludisphaera mucosa sp. nov. a novel planctomycete from northern fen.</title>
        <authorList>
            <person name="Ivanova A."/>
        </authorList>
    </citation>
    <scope>NUCLEOTIDE SEQUENCE [LARGE SCALE GENOMIC DNA]</scope>
    <source>
        <strain evidence="18 19">Pla2</strain>
    </source>
</reference>
<dbReference type="InterPro" id="IPR004570">
    <property type="entry name" value="Phosphatidylglycerol_P_synth"/>
</dbReference>
<comment type="pathway">
    <text evidence="2">Phospholipid metabolism; phosphatidylglycerol biosynthesis; phosphatidylglycerol from CDP-diacylglycerol: step 1/2.</text>
</comment>
<dbReference type="PROSITE" id="PS00379">
    <property type="entry name" value="CDP_ALCOHOL_P_TRANSF"/>
    <property type="match status" value="1"/>
</dbReference>
<proteinExistence type="inferred from homology"/>
<evidence type="ECO:0000256" key="16">
    <source>
        <dbReference type="RuleBase" id="RU003750"/>
    </source>
</evidence>
<keyword evidence="8 17" id="KW-0812">Transmembrane</keyword>
<keyword evidence="19" id="KW-1185">Reference proteome</keyword>
<dbReference type="InterPro" id="IPR048254">
    <property type="entry name" value="CDP_ALCOHOL_P_TRANSF_CS"/>
</dbReference>
<dbReference type="Gene3D" id="1.20.120.1760">
    <property type="match status" value="1"/>
</dbReference>
<dbReference type="InterPro" id="IPR043130">
    <property type="entry name" value="CDP-OH_PTrfase_TM_dom"/>
</dbReference>
<evidence type="ECO:0000256" key="8">
    <source>
        <dbReference type="ARBA" id="ARBA00022692"/>
    </source>
</evidence>
<comment type="subcellular location">
    <subcellularLocation>
        <location evidence="1">Membrane</location>
        <topology evidence="1">Multi-pass membrane protein</topology>
    </subcellularLocation>
</comment>
<dbReference type="PANTHER" id="PTHR14269">
    <property type="entry name" value="CDP-DIACYLGLYCEROL--GLYCEROL-3-PHOSPHATE 3-PHOSPHATIDYLTRANSFERASE-RELATED"/>
    <property type="match status" value="1"/>
</dbReference>
<feature type="transmembrane region" description="Helical" evidence="17">
    <location>
        <begin position="178"/>
        <end position="202"/>
    </location>
</feature>
<feature type="transmembrane region" description="Helical" evidence="17">
    <location>
        <begin position="39"/>
        <end position="64"/>
    </location>
</feature>
<evidence type="ECO:0000256" key="9">
    <source>
        <dbReference type="ARBA" id="ARBA00022989"/>
    </source>
</evidence>
<keyword evidence="10" id="KW-0443">Lipid metabolism</keyword>
<evidence type="ECO:0000256" key="10">
    <source>
        <dbReference type="ARBA" id="ARBA00023098"/>
    </source>
</evidence>
<evidence type="ECO:0000256" key="12">
    <source>
        <dbReference type="ARBA" id="ARBA00023209"/>
    </source>
</evidence>
<feature type="transmembrane region" description="Helical" evidence="17">
    <location>
        <begin position="98"/>
        <end position="120"/>
    </location>
</feature>
<evidence type="ECO:0000256" key="5">
    <source>
        <dbReference type="ARBA" id="ARBA00014944"/>
    </source>
</evidence>
<comment type="caution">
    <text evidence="18">The sequence shown here is derived from an EMBL/GenBank/DDBJ whole genome shotgun (WGS) entry which is preliminary data.</text>
</comment>
<evidence type="ECO:0000256" key="7">
    <source>
        <dbReference type="ARBA" id="ARBA00022679"/>
    </source>
</evidence>
<keyword evidence="7 16" id="KW-0808">Transferase</keyword>
<feature type="transmembrane region" description="Helical" evidence="17">
    <location>
        <begin position="149"/>
        <end position="166"/>
    </location>
</feature>
<evidence type="ECO:0000256" key="13">
    <source>
        <dbReference type="ARBA" id="ARBA00023264"/>
    </source>
</evidence>
<keyword evidence="9 17" id="KW-1133">Transmembrane helix</keyword>
<protein>
    <recommendedName>
        <fullName evidence="5 15">CDP-diacylglycerol--glycerol-3-phosphate 3-phosphatidyltransferase</fullName>
        <ecNumber evidence="4 15">2.7.8.5</ecNumber>
    </recommendedName>
</protein>
<dbReference type="EMBL" id="JARRAG010000001">
    <property type="protein sequence ID" value="MDG3002208.1"/>
    <property type="molecule type" value="Genomic_DNA"/>
</dbReference>
<evidence type="ECO:0000256" key="15">
    <source>
        <dbReference type="NCBIfam" id="TIGR00560"/>
    </source>
</evidence>
<dbReference type="PIRSF" id="PIRSF000847">
    <property type="entry name" value="Phos_ph_gly_syn"/>
    <property type="match status" value="1"/>
</dbReference>
<sequence length="210" mass="22214">MRPPMPAESHAVAEAEAPPRPAGAFWNVPNTLTVSRLGLAALVFAATSLGWYGWALGLFLAAALSDALDGYFARLLDQDTPLGRQLDPLIDKVIVSGAYIYLAAIPGTGVLPWMVTAIVARELLIQGLRSLLEGQGQAFGAKAAGKLKTVFQCLSISAVLLVLWLGTPPQGLTLLRDAFTWTAVGLTLYSGASYLWGAGPALRGEAARRR</sequence>
<dbReference type="GO" id="GO:0008444">
    <property type="term" value="F:CDP-diacylglycerol-glycerol-3-phosphate 3-phosphatidyltransferase activity"/>
    <property type="evidence" value="ECO:0007669"/>
    <property type="project" value="UniProtKB-EC"/>
</dbReference>
<dbReference type="RefSeq" id="WP_277858574.1">
    <property type="nucleotide sequence ID" value="NZ_JARRAG010000001.1"/>
</dbReference>
<dbReference type="Proteomes" id="UP001216907">
    <property type="component" value="Unassembled WGS sequence"/>
</dbReference>
<gene>
    <name evidence="18" type="primary">pgsA</name>
    <name evidence="18" type="ORF">PZE19_00255</name>
</gene>
<dbReference type="InterPro" id="IPR050324">
    <property type="entry name" value="CDP-alcohol_PTase-I"/>
</dbReference>
<organism evidence="18 19">
    <name type="scientific">Paludisphaera mucosa</name>
    <dbReference type="NCBI Taxonomy" id="3030827"/>
    <lineage>
        <taxon>Bacteria</taxon>
        <taxon>Pseudomonadati</taxon>
        <taxon>Planctomycetota</taxon>
        <taxon>Planctomycetia</taxon>
        <taxon>Isosphaerales</taxon>
        <taxon>Isosphaeraceae</taxon>
        <taxon>Paludisphaera</taxon>
    </lineage>
</organism>
<evidence type="ECO:0000256" key="1">
    <source>
        <dbReference type="ARBA" id="ARBA00004141"/>
    </source>
</evidence>
<evidence type="ECO:0000256" key="3">
    <source>
        <dbReference type="ARBA" id="ARBA00010441"/>
    </source>
</evidence>
<evidence type="ECO:0000256" key="2">
    <source>
        <dbReference type="ARBA" id="ARBA00005042"/>
    </source>
</evidence>
<evidence type="ECO:0000256" key="14">
    <source>
        <dbReference type="ARBA" id="ARBA00048586"/>
    </source>
</evidence>
<accession>A0ABT6F3Q4</accession>
<keyword evidence="13" id="KW-1208">Phospholipid metabolism</keyword>
<evidence type="ECO:0000256" key="11">
    <source>
        <dbReference type="ARBA" id="ARBA00023136"/>
    </source>
</evidence>
<evidence type="ECO:0000256" key="6">
    <source>
        <dbReference type="ARBA" id="ARBA00022516"/>
    </source>
</evidence>
<evidence type="ECO:0000256" key="4">
    <source>
        <dbReference type="ARBA" id="ARBA00013170"/>
    </source>
</evidence>
<evidence type="ECO:0000256" key="17">
    <source>
        <dbReference type="SAM" id="Phobius"/>
    </source>
</evidence>
<dbReference type="Pfam" id="PF01066">
    <property type="entry name" value="CDP-OH_P_transf"/>
    <property type="match status" value="1"/>
</dbReference>
<dbReference type="EC" id="2.7.8.5" evidence="4 15"/>